<dbReference type="EMBL" id="LZSO01000008">
    <property type="protein sequence ID" value="OBB33680.1"/>
    <property type="molecule type" value="Genomic_DNA"/>
</dbReference>
<reference evidence="2" key="1">
    <citation type="submission" date="2016-06" db="EMBL/GenBank/DDBJ databases">
        <authorList>
            <person name="Sutton G."/>
            <person name="Brinkac L."/>
            <person name="Sanka R."/>
            <person name="Adams M."/>
            <person name="Lau E."/>
            <person name="Mehaffy C."/>
            <person name="Tameris M."/>
            <person name="Hatherill M."/>
            <person name="Hanekom W."/>
            <person name="Mahomed H."/>
            <person name="Mcshane H."/>
        </authorList>
    </citation>
    <scope>NUCLEOTIDE SEQUENCE [LARGE SCALE GENOMIC DNA]</scope>
    <source>
        <strain evidence="2">852002-51209_SCH5440388</strain>
    </source>
</reference>
<dbReference type="OrthoDB" id="4704227at2"/>
<dbReference type="Proteomes" id="UP000093902">
    <property type="component" value="Unassembled WGS sequence"/>
</dbReference>
<protein>
    <submittedName>
        <fullName evidence="1">Uncharacterized protein</fullName>
    </submittedName>
</protein>
<dbReference type="RefSeq" id="WP_064929541.1">
    <property type="nucleotide sequence ID" value="NZ_LZSO01000008.1"/>
</dbReference>
<evidence type="ECO:0000313" key="2">
    <source>
        <dbReference type="Proteomes" id="UP000093902"/>
    </source>
</evidence>
<organism evidence="1 2">
    <name type="scientific">Mycolicibacterium peregrinum</name>
    <name type="common">Mycobacterium peregrinum</name>
    <dbReference type="NCBI Taxonomy" id="43304"/>
    <lineage>
        <taxon>Bacteria</taxon>
        <taxon>Bacillati</taxon>
        <taxon>Actinomycetota</taxon>
        <taxon>Actinomycetes</taxon>
        <taxon>Mycobacteriales</taxon>
        <taxon>Mycobacteriaceae</taxon>
        <taxon>Mycolicibacterium</taxon>
    </lineage>
</organism>
<sequence>MREFARISGYDGPLRQIRCDMTGDYPQGPDYNPVPNAVIEFEMGTARYALPFTMYRKYLPNGLNEQLTPIFAPPESKGRFYTSRESENLDITFTTPAKIEEFNATLGPEPFWVPI</sequence>
<comment type="caution">
    <text evidence="1">The sequence shown here is derived from an EMBL/GenBank/DDBJ whole genome shotgun (WGS) entry which is preliminary data.</text>
</comment>
<name>A0A1A0RGM5_MYCPR</name>
<evidence type="ECO:0000313" key="1">
    <source>
        <dbReference type="EMBL" id="OBB33680.1"/>
    </source>
</evidence>
<gene>
    <name evidence="1" type="ORF">A5792_11290</name>
</gene>
<dbReference type="AlphaFoldDB" id="A0A1A0RGM5"/>
<accession>A0A1A0RGM5</accession>
<proteinExistence type="predicted"/>